<dbReference type="EMBL" id="GBXM01073701">
    <property type="protein sequence ID" value="JAH34876.1"/>
    <property type="molecule type" value="Transcribed_RNA"/>
</dbReference>
<reference evidence="2" key="2">
    <citation type="journal article" date="2015" name="Fish Shellfish Immunol.">
        <title>Early steps in the European eel (Anguilla anguilla)-Vibrio vulnificus interaction in the gills: Role of the RtxA13 toxin.</title>
        <authorList>
            <person name="Callol A."/>
            <person name="Pajuelo D."/>
            <person name="Ebbesson L."/>
            <person name="Teles M."/>
            <person name="MacKenzie S."/>
            <person name="Amaro C."/>
        </authorList>
    </citation>
    <scope>NUCLEOTIDE SEQUENCE</scope>
</reference>
<reference evidence="2" key="1">
    <citation type="submission" date="2014-11" db="EMBL/GenBank/DDBJ databases">
        <authorList>
            <person name="Amaro Gonzalez C."/>
        </authorList>
    </citation>
    <scope>NUCLEOTIDE SEQUENCE</scope>
</reference>
<evidence type="ECO:0000256" key="1">
    <source>
        <dbReference type="SAM" id="MobiDB-lite"/>
    </source>
</evidence>
<proteinExistence type="predicted"/>
<evidence type="ECO:0000313" key="2">
    <source>
        <dbReference type="EMBL" id="JAH34876.1"/>
    </source>
</evidence>
<organism evidence="2">
    <name type="scientific">Anguilla anguilla</name>
    <name type="common">European freshwater eel</name>
    <name type="synonym">Muraena anguilla</name>
    <dbReference type="NCBI Taxonomy" id="7936"/>
    <lineage>
        <taxon>Eukaryota</taxon>
        <taxon>Metazoa</taxon>
        <taxon>Chordata</taxon>
        <taxon>Craniata</taxon>
        <taxon>Vertebrata</taxon>
        <taxon>Euteleostomi</taxon>
        <taxon>Actinopterygii</taxon>
        <taxon>Neopterygii</taxon>
        <taxon>Teleostei</taxon>
        <taxon>Anguilliformes</taxon>
        <taxon>Anguillidae</taxon>
        <taxon>Anguilla</taxon>
    </lineage>
</organism>
<feature type="compositionally biased region" description="Low complexity" evidence="1">
    <location>
        <begin position="1"/>
        <end position="13"/>
    </location>
</feature>
<protein>
    <submittedName>
        <fullName evidence="2">Uncharacterized protein</fullName>
    </submittedName>
</protein>
<accession>A0A0E9S0Q4</accession>
<name>A0A0E9S0Q4_ANGAN</name>
<dbReference type="AlphaFoldDB" id="A0A0E9S0Q4"/>
<feature type="region of interest" description="Disordered" evidence="1">
    <location>
        <begin position="1"/>
        <end position="20"/>
    </location>
</feature>
<sequence>MISVISGSSSSLSPKVTTFT</sequence>